<dbReference type="SUPFAM" id="SSF88688">
    <property type="entry name" value="Families 57/38 glycoside transferase middle domain"/>
    <property type="match status" value="1"/>
</dbReference>
<dbReference type="InterPro" id="IPR000602">
    <property type="entry name" value="Glyco_hydro_38_N"/>
</dbReference>
<dbReference type="FunFam" id="2.70.98.30:FF:000003">
    <property type="entry name" value="Alpha-mannosidase"/>
    <property type="match status" value="1"/>
</dbReference>
<evidence type="ECO:0000256" key="6">
    <source>
        <dbReference type="ARBA" id="ARBA00022729"/>
    </source>
</evidence>
<organism evidence="13 14">
    <name type="scientific">Ditylenchus destructor</name>
    <dbReference type="NCBI Taxonomy" id="166010"/>
    <lineage>
        <taxon>Eukaryota</taxon>
        <taxon>Metazoa</taxon>
        <taxon>Ecdysozoa</taxon>
        <taxon>Nematoda</taxon>
        <taxon>Chromadorea</taxon>
        <taxon>Rhabditida</taxon>
        <taxon>Tylenchina</taxon>
        <taxon>Tylenchomorpha</taxon>
        <taxon>Sphaerularioidea</taxon>
        <taxon>Anguinidae</taxon>
        <taxon>Anguininae</taxon>
        <taxon>Ditylenchus</taxon>
    </lineage>
</organism>
<proteinExistence type="inferred from homology"/>
<dbReference type="SUPFAM" id="SSF74650">
    <property type="entry name" value="Galactose mutarotase-like"/>
    <property type="match status" value="1"/>
</dbReference>
<dbReference type="FunFam" id="1.20.1270.50:FF:000002">
    <property type="entry name" value="Alpha-mannosidase"/>
    <property type="match status" value="1"/>
</dbReference>
<evidence type="ECO:0000256" key="4">
    <source>
        <dbReference type="ARBA" id="ARBA00012752"/>
    </source>
</evidence>
<dbReference type="GO" id="GO:0004559">
    <property type="term" value="F:alpha-mannosidase activity"/>
    <property type="evidence" value="ECO:0007669"/>
    <property type="project" value="UniProtKB-EC"/>
</dbReference>
<evidence type="ECO:0000313" key="14">
    <source>
        <dbReference type="Proteomes" id="UP001201812"/>
    </source>
</evidence>
<dbReference type="InterPro" id="IPR011330">
    <property type="entry name" value="Glyco_hydro/deAcase_b/a-brl"/>
</dbReference>
<keyword evidence="5" id="KW-0479">Metal-binding</keyword>
<evidence type="ECO:0000256" key="9">
    <source>
        <dbReference type="ARBA" id="ARBA00023157"/>
    </source>
</evidence>
<evidence type="ECO:0000313" key="13">
    <source>
        <dbReference type="EMBL" id="KAI1716495.1"/>
    </source>
</evidence>
<dbReference type="InterPro" id="IPR050843">
    <property type="entry name" value="Glycosyl_Hydrlase_38"/>
</dbReference>
<comment type="cofactor">
    <cofactor evidence="2">
        <name>Zn(2+)</name>
        <dbReference type="ChEBI" id="CHEBI:29105"/>
    </cofactor>
</comment>
<keyword evidence="6" id="KW-0732">Signal</keyword>
<keyword evidence="14" id="KW-1185">Reference proteome</keyword>
<dbReference type="GO" id="GO:0030246">
    <property type="term" value="F:carbohydrate binding"/>
    <property type="evidence" value="ECO:0007669"/>
    <property type="project" value="InterPro"/>
</dbReference>
<keyword evidence="7" id="KW-0378">Hydrolase</keyword>
<dbReference type="Gene3D" id="1.20.1270.50">
    <property type="entry name" value="Glycoside hydrolase family 38, central domain"/>
    <property type="match status" value="2"/>
</dbReference>
<reference evidence="13" key="1">
    <citation type="submission" date="2022-01" db="EMBL/GenBank/DDBJ databases">
        <title>Genome Sequence Resource for Two Populations of Ditylenchus destructor, the Migratory Endoparasitic Phytonematode.</title>
        <authorList>
            <person name="Zhang H."/>
            <person name="Lin R."/>
            <person name="Xie B."/>
        </authorList>
    </citation>
    <scope>NUCLEOTIDE SEQUENCE</scope>
    <source>
        <strain evidence="13">BazhouSP</strain>
    </source>
</reference>
<comment type="similarity">
    <text evidence="3">Belongs to the glycosyl hydrolase 38 family.</text>
</comment>
<name>A0AAD4N4S9_9BILA</name>
<dbReference type="GO" id="GO:0046872">
    <property type="term" value="F:metal ion binding"/>
    <property type="evidence" value="ECO:0007669"/>
    <property type="project" value="UniProtKB-KW"/>
</dbReference>
<dbReference type="SUPFAM" id="SSF88713">
    <property type="entry name" value="Glycoside hydrolase/deacetylase"/>
    <property type="match status" value="1"/>
</dbReference>
<dbReference type="Pfam" id="PF01074">
    <property type="entry name" value="Glyco_hydro_38N"/>
    <property type="match status" value="1"/>
</dbReference>
<evidence type="ECO:0000256" key="1">
    <source>
        <dbReference type="ARBA" id="ARBA00000365"/>
    </source>
</evidence>
<dbReference type="Pfam" id="PF07748">
    <property type="entry name" value="Glyco_hydro_38C"/>
    <property type="match status" value="1"/>
</dbReference>
<dbReference type="Pfam" id="PF21260">
    <property type="entry name" value="Laman-like_dom"/>
    <property type="match status" value="1"/>
</dbReference>
<dbReference type="InterPro" id="IPR015341">
    <property type="entry name" value="Glyco_hydro_38_cen"/>
</dbReference>
<keyword evidence="11" id="KW-0326">Glycosidase</keyword>
<evidence type="ECO:0000256" key="10">
    <source>
        <dbReference type="ARBA" id="ARBA00023180"/>
    </source>
</evidence>
<evidence type="ECO:0000256" key="3">
    <source>
        <dbReference type="ARBA" id="ARBA00009792"/>
    </source>
</evidence>
<dbReference type="GO" id="GO:0005764">
    <property type="term" value="C:lysosome"/>
    <property type="evidence" value="ECO:0007669"/>
    <property type="project" value="TreeGrafter"/>
</dbReference>
<dbReference type="Proteomes" id="UP001201812">
    <property type="component" value="Unassembled WGS sequence"/>
</dbReference>
<keyword evidence="9" id="KW-1015">Disulfide bond</keyword>
<dbReference type="Gene3D" id="3.20.110.10">
    <property type="entry name" value="Glycoside hydrolase 38, N terminal domain"/>
    <property type="match status" value="1"/>
</dbReference>
<dbReference type="AlphaFoldDB" id="A0AAD4N4S9"/>
<dbReference type="InterPro" id="IPR037094">
    <property type="entry name" value="Glyco_hydro_38_cen_sf"/>
</dbReference>
<dbReference type="Gene3D" id="2.60.40.1360">
    <property type="match status" value="1"/>
</dbReference>
<dbReference type="InterPro" id="IPR027291">
    <property type="entry name" value="Glyco_hydro_38_N_sf"/>
</dbReference>
<dbReference type="Pfam" id="PF17677">
    <property type="entry name" value="Glyco_hydro38C2"/>
    <property type="match status" value="1"/>
</dbReference>
<dbReference type="PANTHER" id="PTHR11607:SF3">
    <property type="entry name" value="LYSOSOMAL ALPHA-MANNOSIDASE"/>
    <property type="match status" value="1"/>
</dbReference>
<dbReference type="InterPro" id="IPR011013">
    <property type="entry name" value="Gal_mutarotase_sf_dom"/>
</dbReference>
<keyword evidence="8" id="KW-0862">Zinc</keyword>
<evidence type="ECO:0000256" key="5">
    <source>
        <dbReference type="ARBA" id="ARBA00022723"/>
    </source>
</evidence>
<comment type="caution">
    <text evidence="13">The sequence shown here is derived from an EMBL/GenBank/DDBJ whole genome shotgun (WGS) entry which is preliminary data.</text>
</comment>
<dbReference type="InterPro" id="IPR048534">
    <property type="entry name" value="Man2a1-like_dom"/>
</dbReference>
<feature type="domain" description="Glycoside hydrolase family 38 central" evidence="12">
    <location>
        <begin position="195"/>
        <end position="269"/>
    </location>
</feature>
<comment type="catalytic activity">
    <reaction evidence="1">
        <text>Hydrolysis of terminal, non-reducing alpha-D-mannose residues in alpha-D-mannosides.</text>
        <dbReference type="EC" id="3.2.1.24"/>
    </reaction>
</comment>
<protein>
    <recommendedName>
        <fullName evidence="4">alpha-mannosidase</fullName>
        <ecNumber evidence="4">3.2.1.24</ecNumber>
    </recommendedName>
</protein>
<evidence type="ECO:0000256" key="8">
    <source>
        <dbReference type="ARBA" id="ARBA00022833"/>
    </source>
</evidence>
<evidence type="ECO:0000256" key="2">
    <source>
        <dbReference type="ARBA" id="ARBA00001947"/>
    </source>
</evidence>
<keyword evidence="10" id="KW-0325">Glycoprotein</keyword>
<evidence type="ECO:0000256" key="7">
    <source>
        <dbReference type="ARBA" id="ARBA00022801"/>
    </source>
</evidence>
<dbReference type="GO" id="GO:0006013">
    <property type="term" value="P:mannose metabolic process"/>
    <property type="evidence" value="ECO:0007669"/>
    <property type="project" value="InterPro"/>
</dbReference>
<sequence>MFLGRMLPYLYLNLILDAGWIKTADDYYTGARRDLVPIGVQFILNSVVEELSADPRRRFSYAETAFLQMWLENQPPAKVKRFHELVVEKGCNRMKQLGQPDGLCFDVVCNSDQDDPVIDNPALEGYNVHKKLQILVDYVNKLLTVQRHSHVLVTMGNDFTYSSANMCYMMAINEAAPHLSVKNDDFFPYASNNNSYWTGYFTSKPVLKGLVRKSSAFLQLVRQLNAFSYQKDSDPRQDVFERAVALSQHHDAITGTSKENVTRDYERRLFHAWDVGELLKTFRRTQQLHNSNIAPYEISFVANVPPLGFATYFLTNKTENRWVLFQWRNDLMNNKSYSLRQEFFYYVGMTNGSSSNGKRASGAYIFRPNGTTAWPTNTKIEMEVIKTSLFQEVRQRVSPWISQVIRLLPNKSYVEFDYLVGPIPKNDSNLTTMEVITRYTVTGLASKGIFKTDANGRQLMERRKNNAVSYEYENTEPVSGNYYPVNSRIILSDEQTQMTVLTDRSHGGSSLIDGQIEIMLHRRAYWDDDFGVNEPLDEPGEDGRGLVVRGTHWLLLGPKSPAHRPLAFELFHHPIISFAQIGSIEAYIKKFLTTFSPLSADLPPHVNLLTLKQLKSNSLLLRLEHFYQNQEDNFFSQPISVDLTKLFSPFDIITVEELMLAGNKLATSNTQTNEPNKQQNKFSERRLGAFSVELKPMEIKTLRIAVHMKTITN</sequence>
<evidence type="ECO:0000259" key="12">
    <source>
        <dbReference type="SMART" id="SM00872"/>
    </source>
</evidence>
<dbReference type="InterPro" id="IPR011682">
    <property type="entry name" value="Glyco_hydro_38_C"/>
</dbReference>
<evidence type="ECO:0000256" key="11">
    <source>
        <dbReference type="ARBA" id="ARBA00023295"/>
    </source>
</evidence>
<dbReference type="Pfam" id="PF09261">
    <property type="entry name" value="Alpha-mann_mid"/>
    <property type="match status" value="1"/>
</dbReference>
<dbReference type="PANTHER" id="PTHR11607">
    <property type="entry name" value="ALPHA-MANNOSIDASE"/>
    <property type="match status" value="1"/>
</dbReference>
<accession>A0AAD4N4S9</accession>
<dbReference type="EMBL" id="JAKKPZ010000010">
    <property type="protein sequence ID" value="KAI1716495.1"/>
    <property type="molecule type" value="Genomic_DNA"/>
</dbReference>
<dbReference type="SMART" id="SM00872">
    <property type="entry name" value="Alpha-mann_mid"/>
    <property type="match status" value="1"/>
</dbReference>
<dbReference type="InterPro" id="IPR028995">
    <property type="entry name" value="Glyco_hydro_57/38_cen_sf"/>
</dbReference>
<gene>
    <name evidence="13" type="ORF">DdX_07553</name>
</gene>
<dbReference type="Gene3D" id="2.70.98.30">
    <property type="entry name" value="Golgi alpha-mannosidase II, domain 4"/>
    <property type="match status" value="1"/>
</dbReference>
<dbReference type="InterPro" id="IPR041147">
    <property type="entry name" value="GH38_C"/>
</dbReference>
<dbReference type="EC" id="3.2.1.24" evidence="4"/>